<evidence type="ECO:0000313" key="2">
    <source>
        <dbReference type="EnsemblMetazoa" id="CJA41222.1"/>
    </source>
</evidence>
<dbReference type="AlphaFoldDB" id="A0A8R1EV99"/>
<evidence type="ECO:0000256" key="1">
    <source>
        <dbReference type="SAM" id="Coils"/>
    </source>
</evidence>
<dbReference type="PANTHER" id="PTHR31424:SF3">
    <property type="entry name" value="RING-TYPE DOMAIN-CONTAINING PROTEIN"/>
    <property type="match status" value="1"/>
</dbReference>
<dbReference type="EnsemblMetazoa" id="CJA41222.1">
    <property type="protein sequence ID" value="CJA41222.1"/>
    <property type="gene ID" value="WBGene00217070"/>
</dbReference>
<feature type="coiled-coil region" evidence="1">
    <location>
        <begin position="30"/>
        <end position="127"/>
    </location>
</feature>
<reference evidence="3" key="1">
    <citation type="submission" date="2010-08" db="EMBL/GenBank/DDBJ databases">
        <authorList>
            <consortium name="Caenorhabditis japonica Sequencing Consortium"/>
            <person name="Wilson R.K."/>
        </authorList>
    </citation>
    <scope>NUCLEOTIDE SEQUENCE [LARGE SCALE GENOMIC DNA]</scope>
    <source>
        <strain evidence="3">DF5081</strain>
    </source>
</reference>
<dbReference type="Proteomes" id="UP000005237">
    <property type="component" value="Unassembled WGS sequence"/>
</dbReference>
<name>A0A8R1EV99_CAEJA</name>
<organism evidence="2 3">
    <name type="scientific">Caenorhabditis japonica</name>
    <dbReference type="NCBI Taxonomy" id="281687"/>
    <lineage>
        <taxon>Eukaryota</taxon>
        <taxon>Metazoa</taxon>
        <taxon>Ecdysozoa</taxon>
        <taxon>Nematoda</taxon>
        <taxon>Chromadorea</taxon>
        <taxon>Rhabditida</taxon>
        <taxon>Rhabditina</taxon>
        <taxon>Rhabditomorpha</taxon>
        <taxon>Rhabditoidea</taxon>
        <taxon>Rhabditidae</taxon>
        <taxon>Peloderinae</taxon>
        <taxon>Caenorhabditis</taxon>
    </lineage>
</organism>
<dbReference type="Pfam" id="PF06918">
    <property type="entry name" value="DUF1280"/>
    <property type="match status" value="1"/>
</dbReference>
<accession>A0A8R1EV99</accession>
<reference evidence="2" key="2">
    <citation type="submission" date="2022-06" db="UniProtKB">
        <authorList>
            <consortium name="EnsemblMetazoa"/>
        </authorList>
    </citation>
    <scope>IDENTIFICATION</scope>
    <source>
        <strain evidence="2">DF5081</strain>
    </source>
</reference>
<keyword evidence="3" id="KW-1185">Reference proteome</keyword>
<sequence length="841" mass="95224">MPALKKADKARKICAKQGRGVLESRHEAIKRDLRNDLAMHVAQSENLREEIRLVTEDRDNISDEIARKSSQIVNLQREIELVSDRLGQKQKASVLIDEKVSGLRTENSQLKVQLKTVESELLELKKRQTAIIRANIQAFDTVQRKKMEQLERKLAELVAISPTGGSSLKDYCKGNKRDTTNVRCQKALEYLKRSVGEENLNDFLVDLIHYISKSPEYNFHLVLSEMDSFFATVKWKLSDGFLKEFKAFLTEKLGFDVFVSRQKIDQLKKENSATENYHFTAKTILKKVGSREVEVETVHIEAKDLKALISRRLRQQYEGGTLTLKPGEPIVCGVGGDKGGSTTKLVVVFGNLINPNNPLGILLIGCYEGNDDYMSLKTNFGPLFHALNNLKNITYQENGVEVTRNVLQFPVGDCKFLSAILGHPGQSSSTPCFLCKLSWVNRGQNAATLGTFDFGAIGDSWHPDDLKTPLLHTSPDCICPPPLHILLGVIQDYVVNWCYAICNITDFGEPLPESLKEQRKSLKNLMDQEEFYSTRYLSSKHSLEIVDKMLAVLERTYPPERNPRNRHRLATRRTASFRMQQKKMPFRSATWSGVPSATNSSMGCALVSSPKKILKMPNVILVNAWSVAKGASKRLNSDEEVLEDIVEEREKLENTVDKLSGPTRKKLEHVLRSIKCDSRAFFQQLTGNQARKILRPENIAKIHEVFPTNASDNLELMRDVMMDLADLMSTANNEYKTDGQLDEIETLVRRIERNLKKAQPFATVTPKLHLLSAHLVPFLRLHRTWGHISEQGVEGFHPLINSLNIRFASVHNSILKAELTVKHLSNSNFLHDLGSSWFKRS</sequence>
<protein>
    <submittedName>
        <fullName evidence="2">Uncharacterized protein</fullName>
    </submittedName>
</protein>
<evidence type="ECO:0000313" key="3">
    <source>
        <dbReference type="Proteomes" id="UP000005237"/>
    </source>
</evidence>
<dbReference type="PANTHER" id="PTHR31424">
    <property type="entry name" value="PROTEIN CBG23806"/>
    <property type="match status" value="1"/>
</dbReference>
<proteinExistence type="predicted"/>
<keyword evidence="1" id="KW-0175">Coiled coil</keyword>
<dbReference type="InterPro" id="IPR009689">
    <property type="entry name" value="DUF1280"/>
</dbReference>